<sequence length="839" mass="92978">MTIDFAKTGLPIVDCLGEISAAFEKSSTAILEAAPGAGKTTLVPLYLLHSGLLGDQKIIMLEPRRLAARAAAHRMAALLGEDVGQTVGYRVRLDSKVSRQTRIEVVTEGILTRRIQADPELAGVGLVIFDEFHERSLQTDLGLAFSRQVQEILRDDLKLLLMSATIEGGRLSNALDGAPVIKSEGRQFPVETRFLSRPSSKRIEQTTAAVVEQAFLEAEGDILVFLPGVGEISRTQKLLSGSPMLAEAQVLTLYGSLPLRDQDRAVLPDIKGRRKIVLSTDIAETSLTIEGVKIVIDAGLARSPVFDPNSGMTSLVTRKVARASADQRRGRSGRQGPGVCYRLWTAAEDRGLIEFASPEIMTADLSPLVLELANWGIQDVSDLFWMDAPPPGLIAQGKDMLQALGALDVLGKITNLGRDIVKLPLHPRLAGMVLRARKINMDSLAVDIAALLSERDILRRDREFPNSDIGTRLELLDEARKSRTTKRDGGPVTQVLRLRDDLARRLSIKMGSKENSLAGLLLAFAYPDRIGELRERSEVQYRLSGGRGARLGENDKLKSEPFLVVAELDGKGRDARIDLAAPISLEDIETYFQHQISSVRRVYWDEKKERVIAVSERKLGAVVLDQKRIKHPAPEEISTALLTAIKGKELKPLPWNTESLAFLDRVKFVRLHDTGGRWPDLSMSALEETLEDWLLPFLAGKSSLSDLQELSMLEILKSRLSWEQQLRLEKLAPPSVKVPSGSQIRLDFSNPENPVLAVRLQEVFGLYSVPKLAEGRVPVSIHLLSPARRPVQITQDLASFWQNTYVDVKKDLKGRYPKHYWPDDPMQAEATHRVKPRKT</sequence>
<name>A0A6L8WA63_9PROT</name>
<dbReference type="InterPro" id="IPR001650">
    <property type="entry name" value="Helicase_C-like"/>
</dbReference>
<feature type="domain" description="Helicase C-terminal" evidence="6">
    <location>
        <begin position="210"/>
        <end position="376"/>
    </location>
</feature>
<evidence type="ECO:0000259" key="5">
    <source>
        <dbReference type="PROSITE" id="PS51192"/>
    </source>
</evidence>
<dbReference type="Proteomes" id="UP000476030">
    <property type="component" value="Unassembled WGS sequence"/>
</dbReference>
<dbReference type="PROSITE" id="PS51192">
    <property type="entry name" value="HELICASE_ATP_BIND_1"/>
    <property type="match status" value="1"/>
</dbReference>
<dbReference type="SMART" id="SM00847">
    <property type="entry name" value="HA2"/>
    <property type="match status" value="1"/>
</dbReference>
<dbReference type="Gene3D" id="1.20.120.1080">
    <property type="match status" value="1"/>
</dbReference>
<keyword evidence="2" id="KW-0378">Hydrolase</keyword>
<dbReference type="InterPro" id="IPR011545">
    <property type="entry name" value="DEAD/DEAH_box_helicase_dom"/>
</dbReference>
<evidence type="ECO:0000256" key="1">
    <source>
        <dbReference type="ARBA" id="ARBA00022741"/>
    </source>
</evidence>
<dbReference type="FunFam" id="3.40.50.300:FF:002125">
    <property type="entry name" value="ATP-dependent helicase HrpB"/>
    <property type="match status" value="1"/>
</dbReference>
<accession>A0A6L8WA63</accession>
<evidence type="ECO:0000313" key="8">
    <source>
        <dbReference type="Proteomes" id="UP000476030"/>
    </source>
</evidence>
<dbReference type="InterPro" id="IPR027417">
    <property type="entry name" value="P-loop_NTPase"/>
</dbReference>
<organism evidence="7 8">
    <name type="scientific">Sneathiella litorea</name>
    <dbReference type="NCBI Taxonomy" id="2606216"/>
    <lineage>
        <taxon>Bacteria</taxon>
        <taxon>Pseudomonadati</taxon>
        <taxon>Pseudomonadota</taxon>
        <taxon>Alphaproteobacteria</taxon>
        <taxon>Sneathiellales</taxon>
        <taxon>Sneathiellaceae</taxon>
        <taxon>Sneathiella</taxon>
    </lineage>
</organism>
<dbReference type="GO" id="GO:0016787">
    <property type="term" value="F:hydrolase activity"/>
    <property type="evidence" value="ECO:0007669"/>
    <property type="project" value="UniProtKB-KW"/>
</dbReference>
<dbReference type="SMART" id="SM00490">
    <property type="entry name" value="HELICc"/>
    <property type="match status" value="1"/>
</dbReference>
<dbReference type="PROSITE" id="PS51194">
    <property type="entry name" value="HELICASE_CTER"/>
    <property type="match status" value="1"/>
</dbReference>
<dbReference type="SMART" id="SM00487">
    <property type="entry name" value="DEXDc"/>
    <property type="match status" value="1"/>
</dbReference>
<dbReference type="EMBL" id="WTUW01000002">
    <property type="protein sequence ID" value="MZR31320.1"/>
    <property type="molecule type" value="Genomic_DNA"/>
</dbReference>
<comment type="caution">
    <text evidence="7">The sequence shown here is derived from an EMBL/GenBank/DDBJ whole genome shotgun (WGS) entry which is preliminary data.</text>
</comment>
<evidence type="ECO:0000259" key="6">
    <source>
        <dbReference type="PROSITE" id="PS51194"/>
    </source>
</evidence>
<dbReference type="InterPro" id="IPR007502">
    <property type="entry name" value="Helicase-assoc_dom"/>
</dbReference>
<keyword evidence="4" id="KW-0067">ATP-binding</keyword>
<keyword evidence="1" id="KW-0547">Nucleotide-binding</keyword>
<evidence type="ECO:0000256" key="2">
    <source>
        <dbReference type="ARBA" id="ARBA00022801"/>
    </source>
</evidence>
<proteinExistence type="predicted"/>
<dbReference type="Pfam" id="PF24473">
    <property type="entry name" value="CON_HrpB"/>
    <property type="match status" value="1"/>
</dbReference>
<reference evidence="7 8" key="1">
    <citation type="submission" date="2019-12" db="EMBL/GenBank/DDBJ databases">
        <title>Snethiella sp. nov. sp. isolated from sea sand.</title>
        <authorList>
            <person name="Kim J."/>
            <person name="Jeong S.E."/>
            <person name="Jung H.S."/>
            <person name="Jeon C.O."/>
        </authorList>
    </citation>
    <scope>NUCLEOTIDE SEQUENCE [LARGE SCALE GENOMIC DNA]</scope>
    <source>
        <strain evidence="7 8">DP05</strain>
    </source>
</reference>
<dbReference type="GO" id="GO:0005524">
    <property type="term" value="F:ATP binding"/>
    <property type="evidence" value="ECO:0007669"/>
    <property type="project" value="UniProtKB-KW"/>
</dbReference>
<dbReference type="Pfam" id="PF00270">
    <property type="entry name" value="DEAD"/>
    <property type="match status" value="1"/>
</dbReference>
<dbReference type="InterPro" id="IPR056329">
    <property type="entry name" value="CON_HrpB"/>
</dbReference>
<evidence type="ECO:0000256" key="3">
    <source>
        <dbReference type="ARBA" id="ARBA00022806"/>
    </source>
</evidence>
<evidence type="ECO:0000313" key="7">
    <source>
        <dbReference type="EMBL" id="MZR31320.1"/>
    </source>
</evidence>
<dbReference type="InterPro" id="IPR010225">
    <property type="entry name" value="HrpB"/>
</dbReference>
<dbReference type="PIRSF" id="PIRSF005496">
    <property type="entry name" value="ATP_hel_hrpB"/>
    <property type="match status" value="1"/>
</dbReference>
<dbReference type="Pfam" id="PF08482">
    <property type="entry name" value="HrpB_C"/>
    <property type="match status" value="1"/>
</dbReference>
<dbReference type="Pfam" id="PF04408">
    <property type="entry name" value="WHD_HA2"/>
    <property type="match status" value="1"/>
</dbReference>
<gene>
    <name evidence="7" type="primary">hrpB</name>
    <name evidence="7" type="ORF">GQE98_11820</name>
</gene>
<dbReference type="SUPFAM" id="SSF52540">
    <property type="entry name" value="P-loop containing nucleoside triphosphate hydrolases"/>
    <property type="match status" value="1"/>
</dbReference>
<evidence type="ECO:0000256" key="4">
    <source>
        <dbReference type="ARBA" id="ARBA00022840"/>
    </source>
</evidence>
<dbReference type="InterPro" id="IPR014001">
    <property type="entry name" value="Helicase_ATP-bd"/>
</dbReference>
<keyword evidence="3 7" id="KW-0347">Helicase</keyword>
<feature type="domain" description="Helicase ATP-binding" evidence="5">
    <location>
        <begin position="20"/>
        <end position="184"/>
    </location>
</feature>
<dbReference type="AlphaFoldDB" id="A0A6L8WA63"/>
<dbReference type="CDD" id="cd18791">
    <property type="entry name" value="SF2_C_RHA"/>
    <property type="match status" value="1"/>
</dbReference>
<dbReference type="InterPro" id="IPR049614">
    <property type="entry name" value="HrpB_DEXH"/>
</dbReference>
<dbReference type="NCBIfam" id="TIGR01970">
    <property type="entry name" value="DEAH_box_HrpB"/>
    <property type="match status" value="1"/>
</dbReference>
<dbReference type="GO" id="GO:0004386">
    <property type="term" value="F:helicase activity"/>
    <property type="evidence" value="ECO:0007669"/>
    <property type="project" value="UniProtKB-KW"/>
</dbReference>
<keyword evidence="8" id="KW-1185">Reference proteome</keyword>
<dbReference type="PANTHER" id="PTHR43519:SF1">
    <property type="entry name" value="ATP-DEPENDENT RNA HELICASE HRPB"/>
    <property type="match status" value="1"/>
</dbReference>
<dbReference type="InterPro" id="IPR013689">
    <property type="entry name" value="RNA_helicase_ATP-dep_HrpB_C"/>
</dbReference>
<dbReference type="CDD" id="cd17990">
    <property type="entry name" value="DEXHc_HrpB"/>
    <property type="match status" value="1"/>
</dbReference>
<dbReference type="Pfam" id="PF00271">
    <property type="entry name" value="Helicase_C"/>
    <property type="match status" value="1"/>
</dbReference>
<dbReference type="Gene3D" id="3.40.50.300">
    <property type="entry name" value="P-loop containing nucleotide triphosphate hydrolases"/>
    <property type="match status" value="2"/>
</dbReference>
<dbReference type="GO" id="GO:0003676">
    <property type="term" value="F:nucleic acid binding"/>
    <property type="evidence" value="ECO:0007669"/>
    <property type="project" value="InterPro"/>
</dbReference>
<protein>
    <submittedName>
        <fullName evidence="7">ATP-dependent helicase HrpB</fullName>
    </submittedName>
</protein>
<dbReference type="InterPro" id="IPR048333">
    <property type="entry name" value="HA2_WH"/>
</dbReference>
<dbReference type="PANTHER" id="PTHR43519">
    <property type="entry name" value="ATP-DEPENDENT RNA HELICASE HRPB"/>
    <property type="match status" value="1"/>
</dbReference>
<dbReference type="RefSeq" id="WP_161315835.1">
    <property type="nucleotide sequence ID" value="NZ_WTUW01000002.1"/>
</dbReference>